<evidence type="ECO:0000313" key="1">
    <source>
        <dbReference type="EMBL" id="KYO23971.1"/>
    </source>
</evidence>
<comment type="caution">
    <text evidence="1">The sequence shown here is derived from an EMBL/GenBank/DDBJ whole genome shotgun (WGS) entry which is preliminary data.</text>
</comment>
<proteinExistence type="predicted"/>
<reference evidence="1 2" key="1">
    <citation type="journal article" date="2012" name="Genome Biol.">
        <title>Sequencing three crocodilian genomes to illuminate the evolution of archosaurs and amniotes.</title>
        <authorList>
            <person name="St John J.A."/>
            <person name="Braun E.L."/>
            <person name="Isberg S.R."/>
            <person name="Miles L.G."/>
            <person name="Chong A.Y."/>
            <person name="Gongora J."/>
            <person name="Dalzell P."/>
            <person name="Moran C."/>
            <person name="Bed'hom B."/>
            <person name="Abzhanov A."/>
            <person name="Burgess S.C."/>
            <person name="Cooksey A.M."/>
            <person name="Castoe T.A."/>
            <person name="Crawford N.G."/>
            <person name="Densmore L.D."/>
            <person name="Drew J.C."/>
            <person name="Edwards S.V."/>
            <person name="Faircloth B.C."/>
            <person name="Fujita M.K."/>
            <person name="Greenwold M.J."/>
            <person name="Hoffmann F.G."/>
            <person name="Howard J.M."/>
            <person name="Iguchi T."/>
            <person name="Janes D.E."/>
            <person name="Khan S.Y."/>
            <person name="Kohno S."/>
            <person name="de Koning A.J."/>
            <person name="Lance S.L."/>
            <person name="McCarthy F.M."/>
            <person name="McCormack J.E."/>
            <person name="Merchant M.E."/>
            <person name="Peterson D.G."/>
            <person name="Pollock D.D."/>
            <person name="Pourmand N."/>
            <person name="Raney B.J."/>
            <person name="Roessler K.A."/>
            <person name="Sanford J.R."/>
            <person name="Sawyer R.H."/>
            <person name="Schmidt C.J."/>
            <person name="Triplett E.W."/>
            <person name="Tuberville T.D."/>
            <person name="Venegas-Anaya M."/>
            <person name="Howard J.T."/>
            <person name="Jarvis E.D."/>
            <person name="Guillette L.J.Jr."/>
            <person name="Glenn T.C."/>
            <person name="Green R.E."/>
            <person name="Ray D.A."/>
        </authorList>
    </citation>
    <scope>NUCLEOTIDE SEQUENCE [LARGE SCALE GENOMIC DNA]</scope>
    <source>
        <strain evidence="1">KSC_2009_1</strain>
    </source>
</reference>
<accession>A0A151MHJ0</accession>
<organism evidence="1 2">
    <name type="scientific">Alligator mississippiensis</name>
    <name type="common">American alligator</name>
    <dbReference type="NCBI Taxonomy" id="8496"/>
    <lineage>
        <taxon>Eukaryota</taxon>
        <taxon>Metazoa</taxon>
        <taxon>Chordata</taxon>
        <taxon>Craniata</taxon>
        <taxon>Vertebrata</taxon>
        <taxon>Euteleostomi</taxon>
        <taxon>Archelosauria</taxon>
        <taxon>Archosauria</taxon>
        <taxon>Crocodylia</taxon>
        <taxon>Alligatoridae</taxon>
        <taxon>Alligatorinae</taxon>
        <taxon>Alligator</taxon>
    </lineage>
</organism>
<keyword evidence="2" id="KW-1185">Reference proteome</keyword>
<gene>
    <name evidence="1" type="ORF">Y1Q_0004573</name>
</gene>
<dbReference type="AlphaFoldDB" id="A0A151MHJ0"/>
<name>A0A151MHJ0_ALLMI</name>
<evidence type="ECO:0000313" key="2">
    <source>
        <dbReference type="Proteomes" id="UP000050525"/>
    </source>
</evidence>
<dbReference type="EMBL" id="AKHW03006155">
    <property type="protein sequence ID" value="KYO23971.1"/>
    <property type="molecule type" value="Genomic_DNA"/>
</dbReference>
<protein>
    <submittedName>
        <fullName evidence="1">Uncharacterized protein</fullName>
    </submittedName>
</protein>
<dbReference type="Proteomes" id="UP000050525">
    <property type="component" value="Unassembled WGS sequence"/>
</dbReference>
<sequence>MVPDHTQSQQGVSPAKEMFWFWPECPFGASAVPGPQRCPKHYSDQKCPGSVASQERVWVRQQELLCVEDSTKVRTQILARAVPHQDTMDCM</sequence>